<dbReference type="STRING" id="36087.A0A077ZBN8"/>
<reference evidence="2" key="2">
    <citation type="submission" date="2014-03" db="EMBL/GenBank/DDBJ databases">
        <title>The whipworm genome and dual-species transcriptomics of an intimate host-pathogen interaction.</title>
        <authorList>
            <person name="Foth B.J."/>
            <person name="Tsai I.J."/>
            <person name="Reid A.J."/>
            <person name="Bancroft A.J."/>
            <person name="Nichol S."/>
            <person name="Tracey A."/>
            <person name="Holroyd N."/>
            <person name="Cotton J.A."/>
            <person name="Stanley E.J."/>
            <person name="Zarowiecki M."/>
            <person name="Liu J.Z."/>
            <person name="Huckvale T."/>
            <person name="Cooper P.J."/>
            <person name="Grencis R.K."/>
            <person name="Berriman M."/>
        </authorList>
    </citation>
    <scope>NUCLEOTIDE SEQUENCE [LARGE SCALE GENOMIC DNA]</scope>
</reference>
<evidence type="ECO:0000313" key="3">
    <source>
        <dbReference type="Proteomes" id="UP000030665"/>
    </source>
</evidence>
<dbReference type="GO" id="GO:0050839">
    <property type="term" value="F:cell adhesion molecule binding"/>
    <property type="evidence" value="ECO:0007669"/>
    <property type="project" value="TreeGrafter"/>
</dbReference>
<feature type="region of interest" description="Disordered" evidence="1">
    <location>
        <begin position="183"/>
        <end position="223"/>
    </location>
</feature>
<evidence type="ECO:0000256" key="1">
    <source>
        <dbReference type="SAM" id="MobiDB-lite"/>
    </source>
</evidence>
<dbReference type="EMBL" id="HG806141">
    <property type="protein sequence ID" value="CDW57249.1"/>
    <property type="molecule type" value="Genomic_DNA"/>
</dbReference>
<feature type="compositionally biased region" description="Gly residues" evidence="1">
    <location>
        <begin position="213"/>
        <end position="223"/>
    </location>
</feature>
<evidence type="ECO:0000313" key="2">
    <source>
        <dbReference type="EMBL" id="CDW57249.1"/>
    </source>
</evidence>
<dbReference type="PANTHER" id="PTHR10398">
    <property type="entry name" value="AFADIN"/>
    <property type="match status" value="1"/>
</dbReference>
<dbReference type="AlphaFoldDB" id="A0A077ZBN8"/>
<dbReference type="GO" id="GO:0032880">
    <property type="term" value="P:regulation of protein localization"/>
    <property type="evidence" value="ECO:0007669"/>
    <property type="project" value="TreeGrafter"/>
</dbReference>
<dbReference type="PANTHER" id="PTHR10398:SF2">
    <property type="entry name" value="AFADIN"/>
    <property type="match status" value="1"/>
</dbReference>
<dbReference type="InterPro" id="IPR028842">
    <property type="entry name" value="Afadin"/>
</dbReference>
<sequence>MVAVNGQNLVGVTQEYAAKLMSQSGPVVNFEVAKGAALYNGLAHSVGLQQPARAAGTSTHRYSTSDIYHNVQNNRHVVQTVKQPPPAFYNRMYSAGSGGRSGRSMSASSLLHDAYMDGSHPLMRREAGDPSVSPAVATASSDTYLRHRETEMPYTASRMPVHMGRAMTPPAIQVRSPSLMTPNRSPAGGMEPYAHEASQQYSRRPLPPESPHGYGGYGQNKLGNGGVVSGSPLQLVSQGGRTRAHVAVNDSLSAPPAVYLVDQLSNNERFMDLVTSASETNPVSGELENIIDAKLESPSPSSILVHHKNEAKYVYQNADETPRTQVIGGQEVYKDPRQERLKQLKPVEGEKLSFRDKMRLFAKEFNEPTPKPGVKSSSAQREIEMNLNISR</sequence>
<dbReference type="OrthoDB" id="5856992at2759"/>
<proteinExistence type="predicted"/>
<accession>A0A077ZBN8</accession>
<gene>
    <name evidence="2" type="ORF">TTRE_0000554001</name>
</gene>
<name>A0A077ZBN8_TRITR</name>
<keyword evidence="3" id="KW-1185">Reference proteome</keyword>
<reference evidence="2" key="1">
    <citation type="submission" date="2014-01" db="EMBL/GenBank/DDBJ databases">
        <authorList>
            <person name="Aslett M."/>
        </authorList>
    </citation>
    <scope>NUCLEOTIDE SEQUENCE</scope>
</reference>
<dbReference type="Proteomes" id="UP000030665">
    <property type="component" value="Unassembled WGS sequence"/>
</dbReference>
<organism evidence="2 3">
    <name type="scientific">Trichuris trichiura</name>
    <name type="common">Whipworm</name>
    <name type="synonym">Trichocephalus trichiurus</name>
    <dbReference type="NCBI Taxonomy" id="36087"/>
    <lineage>
        <taxon>Eukaryota</taxon>
        <taxon>Metazoa</taxon>
        <taxon>Ecdysozoa</taxon>
        <taxon>Nematoda</taxon>
        <taxon>Enoplea</taxon>
        <taxon>Dorylaimia</taxon>
        <taxon>Trichinellida</taxon>
        <taxon>Trichuridae</taxon>
        <taxon>Trichuris</taxon>
    </lineage>
</organism>
<protein>
    <submittedName>
        <fullName evidence="2">Uncharacterized protein</fullName>
    </submittedName>
</protein>
<dbReference type="GO" id="GO:0005912">
    <property type="term" value="C:adherens junction"/>
    <property type="evidence" value="ECO:0007669"/>
    <property type="project" value="TreeGrafter"/>
</dbReference>